<protein>
    <submittedName>
        <fullName evidence="1">Uncharacterized protein</fullName>
    </submittedName>
</protein>
<reference evidence="1 2" key="1">
    <citation type="journal article" date="2015" name="Genome Biol. Evol.">
        <title>Comparative Genomics of a Bacterivorous Green Alga Reveals Evolutionary Causalities and Consequences of Phago-Mixotrophic Mode of Nutrition.</title>
        <authorList>
            <person name="Burns J.A."/>
            <person name="Paasch A."/>
            <person name="Narechania A."/>
            <person name="Kim E."/>
        </authorList>
    </citation>
    <scope>NUCLEOTIDE SEQUENCE [LARGE SCALE GENOMIC DNA]</scope>
    <source>
        <strain evidence="1 2">PLY_AMNH</strain>
    </source>
</reference>
<evidence type="ECO:0000313" key="1">
    <source>
        <dbReference type="EMBL" id="KAK3249138.1"/>
    </source>
</evidence>
<comment type="caution">
    <text evidence="1">The sequence shown here is derived from an EMBL/GenBank/DDBJ whole genome shotgun (WGS) entry which is preliminary data.</text>
</comment>
<dbReference type="AlphaFoldDB" id="A0AAE0C7H6"/>
<name>A0AAE0C7H6_9CHLO</name>
<gene>
    <name evidence="1" type="ORF">CYMTET_41401</name>
</gene>
<keyword evidence="2" id="KW-1185">Reference proteome</keyword>
<accession>A0AAE0C7H6</accession>
<dbReference type="Proteomes" id="UP001190700">
    <property type="component" value="Unassembled WGS sequence"/>
</dbReference>
<dbReference type="EMBL" id="LGRX02027573">
    <property type="protein sequence ID" value="KAK3249138.1"/>
    <property type="molecule type" value="Genomic_DNA"/>
</dbReference>
<evidence type="ECO:0000313" key="2">
    <source>
        <dbReference type="Proteomes" id="UP001190700"/>
    </source>
</evidence>
<proteinExistence type="predicted"/>
<organism evidence="1 2">
    <name type="scientific">Cymbomonas tetramitiformis</name>
    <dbReference type="NCBI Taxonomy" id="36881"/>
    <lineage>
        <taxon>Eukaryota</taxon>
        <taxon>Viridiplantae</taxon>
        <taxon>Chlorophyta</taxon>
        <taxon>Pyramimonadophyceae</taxon>
        <taxon>Pyramimonadales</taxon>
        <taxon>Pyramimonadaceae</taxon>
        <taxon>Cymbomonas</taxon>
    </lineage>
</organism>
<sequence>MSRVKFVRCGCDVLNTLHSAELVRILFHGRTRHGGGLLRAFASACEGFDTSYEKGEKLSARTDVEKLYGIATEYVLNIYDARVCKDAREYVEDADVGASLERLFVCLSIVKQISLRLSEPRESNALVEEDNTSIEKHAFFEIDFYEALLPALINTIDIFIAAVLHHTHFDRFSDDWQVYLQTQDELHSMSVKIKDFTELHSEVIQQM</sequence>